<evidence type="ECO:0000259" key="1">
    <source>
        <dbReference type="PROSITE" id="PS50846"/>
    </source>
</evidence>
<accession>A0ABR8Z0S5</accession>
<keyword evidence="3" id="KW-1185">Reference proteome</keyword>
<dbReference type="InterPro" id="IPR006121">
    <property type="entry name" value="HMA_dom"/>
</dbReference>
<feature type="domain" description="HMA" evidence="1">
    <location>
        <begin position="7"/>
        <end position="73"/>
    </location>
</feature>
<dbReference type="EMBL" id="JACSPO010000002">
    <property type="protein sequence ID" value="MBD8061911.1"/>
    <property type="molecule type" value="Genomic_DNA"/>
</dbReference>
<sequence>MTTTAATRSVFRAEGFSCPSCVAAIEKQVGRLPGVTGVSVKFASGRVEVDHLPEVVTTDEIVTAIGRAGYKAALSAF</sequence>
<proteinExistence type="predicted"/>
<evidence type="ECO:0000313" key="3">
    <source>
        <dbReference type="Proteomes" id="UP000661894"/>
    </source>
</evidence>
<dbReference type="RefSeq" id="WP_251839036.1">
    <property type="nucleotide sequence ID" value="NZ_JACSPO010000002.1"/>
</dbReference>
<dbReference type="Proteomes" id="UP000661894">
    <property type="component" value="Unassembled WGS sequence"/>
</dbReference>
<gene>
    <name evidence="2" type="ORF">H9624_06195</name>
</gene>
<dbReference type="SUPFAM" id="SSF55008">
    <property type="entry name" value="HMA, heavy metal-associated domain"/>
    <property type="match status" value="1"/>
</dbReference>
<dbReference type="PROSITE" id="PS50846">
    <property type="entry name" value="HMA_2"/>
    <property type="match status" value="1"/>
</dbReference>
<evidence type="ECO:0000313" key="2">
    <source>
        <dbReference type="EMBL" id="MBD8061911.1"/>
    </source>
</evidence>
<dbReference type="CDD" id="cd00371">
    <property type="entry name" value="HMA"/>
    <property type="match status" value="1"/>
</dbReference>
<dbReference type="Pfam" id="PF00403">
    <property type="entry name" value="HMA"/>
    <property type="match status" value="1"/>
</dbReference>
<name>A0ABR8Z0S5_9MICO</name>
<dbReference type="InterPro" id="IPR036163">
    <property type="entry name" value="HMA_dom_sf"/>
</dbReference>
<dbReference type="Gene3D" id="3.30.70.100">
    <property type="match status" value="1"/>
</dbReference>
<reference evidence="2 3" key="1">
    <citation type="submission" date="2020-08" db="EMBL/GenBank/DDBJ databases">
        <title>A Genomic Blueprint of the Chicken Gut Microbiome.</title>
        <authorList>
            <person name="Gilroy R."/>
            <person name="Ravi A."/>
            <person name="Getino M."/>
            <person name="Pursley I."/>
            <person name="Horton D.L."/>
            <person name="Alikhan N.-F."/>
            <person name="Baker D."/>
            <person name="Gharbi K."/>
            <person name="Hall N."/>
            <person name="Watson M."/>
            <person name="Adriaenssens E.M."/>
            <person name="Foster-Nyarko E."/>
            <person name="Jarju S."/>
            <person name="Secka A."/>
            <person name="Antonio M."/>
            <person name="Oren A."/>
            <person name="Chaudhuri R."/>
            <person name="La Ragione R.M."/>
            <person name="Hildebrand F."/>
            <person name="Pallen M.J."/>
        </authorList>
    </citation>
    <scope>NUCLEOTIDE SEQUENCE [LARGE SCALE GENOMIC DNA]</scope>
    <source>
        <strain evidence="2 3">Sa1BUA1</strain>
    </source>
</reference>
<comment type="caution">
    <text evidence="2">The sequence shown here is derived from an EMBL/GenBank/DDBJ whole genome shotgun (WGS) entry which is preliminary data.</text>
</comment>
<protein>
    <submittedName>
        <fullName evidence="2">Heavy-metal-associated domain-containing protein</fullName>
    </submittedName>
</protein>
<organism evidence="2 3">
    <name type="scientific">Oceanitalea stevensii</name>
    <dbReference type="NCBI Taxonomy" id="2763072"/>
    <lineage>
        <taxon>Bacteria</taxon>
        <taxon>Bacillati</taxon>
        <taxon>Actinomycetota</taxon>
        <taxon>Actinomycetes</taxon>
        <taxon>Micrococcales</taxon>
        <taxon>Bogoriellaceae</taxon>
        <taxon>Georgenia</taxon>
    </lineage>
</organism>